<evidence type="ECO:0000313" key="1">
    <source>
        <dbReference type="EMBL" id="SFT10801.1"/>
    </source>
</evidence>
<organism evidence="1 2">
    <name type="scientific">Sulfitobacter marinus</name>
    <dbReference type="NCBI Taxonomy" id="394264"/>
    <lineage>
        <taxon>Bacteria</taxon>
        <taxon>Pseudomonadati</taxon>
        <taxon>Pseudomonadota</taxon>
        <taxon>Alphaproteobacteria</taxon>
        <taxon>Rhodobacterales</taxon>
        <taxon>Roseobacteraceae</taxon>
        <taxon>Sulfitobacter</taxon>
    </lineage>
</organism>
<protein>
    <submittedName>
        <fullName evidence="1">Uncharacterized protein</fullName>
    </submittedName>
</protein>
<dbReference type="STRING" id="394264.SAMN04488040_3165"/>
<dbReference type="EMBL" id="FPAJ01000006">
    <property type="protein sequence ID" value="SFT10801.1"/>
    <property type="molecule type" value="Genomic_DNA"/>
</dbReference>
<accession>A0A1I6VAR0</accession>
<gene>
    <name evidence="1" type="ORF">SAMN04488040_3165</name>
</gene>
<keyword evidence="2" id="KW-1185">Reference proteome</keyword>
<dbReference type="AlphaFoldDB" id="A0A1I6VAR0"/>
<dbReference type="Proteomes" id="UP000199239">
    <property type="component" value="Unassembled WGS sequence"/>
</dbReference>
<name>A0A1I6VAR0_9RHOB</name>
<proteinExistence type="predicted"/>
<sequence length="79" mass="8619">MDANMSTQSAMNSLSDLSTFEIRKAAILRDAALPDAPMAMPQQVIELPRVTTVDAAERGLRRMMSVIAHSFGFVARGRP</sequence>
<reference evidence="2" key="1">
    <citation type="submission" date="2016-10" db="EMBL/GenBank/DDBJ databases">
        <authorList>
            <person name="Varghese N."/>
            <person name="Submissions S."/>
        </authorList>
    </citation>
    <scope>NUCLEOTIDE SEQUENCE [LARGE SCALE GENOMIC DNA]</scope>
    <source>
        <strain evidence="2">DSM 23422</strain>
    </source>
</reference>
<evidence type="ECO:0000313" key="2">
    <source>
        <dbReference type="Proteomes" id="UP000199239"/>
    </source>
</evidence>